<comment type="caution">
    <text evidence="1">The sequence shown here is derived from an EMBL/GenBank/DDBJ whole genome shotgun (WGS) entry which is preliminary data.</text>
</comment>
<proteinExistence type="predicted"/>
<dbReference type="Pfam" id="PF05768">
    <property type="entry name" value="Glrx-like"/>
    <property type="match status" value="1"/>
</dbReference>
<dbReference type="AlphaFoldDB" id="A0A5S3V886"/>
<reference evidence="2" key="2">
    <citation type="submission" date="2019-06" db="EMBL/GenBank/DDBJ databases">
        <title>Co-occurence of chitin degradation, pigmentation and bioactivity in marine Pseudoalteromonas.</title>
        <authorList>
            <person name="Sonnenschein E.C."/>
            <person name="Bech P.K."/>
        </authorList>
    </citation>
    <scope>NUCLEOTIDE SEQUENCE [LARGE SCALE GENOMIC DNA]</scope>
    <source>
        <strain evidence="2">S3790</strain>
    </source>
</reference>
<dbReference type="InterPro" id="IPR008554">
    <property type="entry name" value="Glutaredoxin-like"/>
</dbReference>
<dbReference type="OrthoDB" id="8537427at2"/>
<dbReference type="Gene3D" id="3.40.30.10">
    <property type="entry name" value="Glutaredoxin"/>
    <property type="match status" value="1"/>
</dbReference>
<dbReference type="InterPro" id="IPR036249">
    <property type="entry name" value="Thioredoxin-like_sf"/>
</dbReference>
<name>A0A5S3V886_9GAMM</name>
<evidence type="ECO:0000313" key="1">
    <source>
        <dbReference type="EMBL" id="TMO68059.1"/>
    </source>
</evidence>
<sequence length="76" mass="8704">MARFVLYHTDGCHLCEQAYSLALQTLSASDIEQVDITSNEALMQSYQATIPVFERKSDHVKLSWPFELSQIQQLVE</sequence>
<dbReference type="EMBL" id="PNBX01000046">
    <property type="protein sequence ID" value="TMO68059.1"/>
    <property type="molecule type" value="Genomic_DNA"/>
</dbReference>
<dbReference type="RefSeq" id="WP_138591982.1">
    <property type="nucleotide sequence ID" value="NZ_PNBX01000046.1"/>
</dbReference>
<evidence type="ECO:0000313" key="2">
    <source>
        <dbReference type="Proteomes" id="UP000307217"/>
    </source>
</evidence>
<dbReference type="SUPFAM" id="SSF52833">
    <property type="entry name" value="Thioredoxin-like"/>
    <property type="match status" value="1"/>
</dbReference>
<dbReference type="Proteomes" id="UP000307217">
    <property type="component" value="Unassembled WGS sequence"/>
</dbReference>
<accession>A0A5S3V886</accession>
<reference evidence="1 2" key="1">
    <citation type="submission" date="2018-01" db="EMBL/GenBank/DDBJ databases">
        <authorList>
            <person name="Paulsen S."/>
            <person name="Gram L.K."/>
        </authorList>
    </citation>
    <scope>NUCLEOTIDE SEQUENCE [LARGE SCALE GENOMIC DNA]</scope>
    <source>
        <strain evidence="1 2">S3790</strain>
    </source>
</reference>
<organism evidence="1 2">
    <name type="scientific">Pseudoalteromonas aurantia</name>
    <dbReference type="NCBI Taxonomy" id="43654"/>
    <lineage>
        <taxon>Bacteria</taxon>
        <taxon>Pseudomonadati</taxon>
        <taxon>Pseudomonadota</taxon>
        <taxon>Gammaproteobacteria</taxon>
        <taxon>Alteromonadales</taxon>
        <taxon>Pseudoalteromonadaceae</taxon>
        <taxon>Pseudoalteromonas</taxon>
    </lineage>
</organism>
<protein>
    <submittedName>
        <fullName evidence="1">NrdH-redoxin</fullName>
    </submittedName>
</protein>
<gene>
    <name evidence="1" type="ORF">CWC19_11375</name>
</gene>